<dbReference type="InterPro" id="IPR042561">
    <property type="entry name" value="Exo84_C_1"/>
</dbReference>
<keyword evidence="3" id="KW-0268">Exocytosis</keyword>
<feature type="domain" description="Exocyst component Exo84 C-terminal" evidence="5">
    <location>
        <begin position="150"/>
        <end position="352"/>
    </location>
</feature>
<dbReference type="PANTHER" id="PTHR21426">
    <property type="entry name" value="EXOCYST COMPLEX COMPONENT 8"/>
    <property type="match status" value="1"/>
</dbReference>
<evidence type="ECO:0000259" key="5">
    <source>
        <dbReference type="Pfam" id="PF16528"/>
    </source>
</evidence>
<comment type="caution">
    <text evidence="6">The sequence shown here is derived from an EMBL/GenBank/DDBJ whole genome shotgun (WGS) entry which is preliminary data.</text>
</comment>
<dbReference type="Pfam" id="PF08615">
    <property type="entry name" value="RNase_H2_suC"/>
    <property type="match status" value="1"/>
</dbReference>
<protein>
    <recommendedName>
        <fullName evidence="5">Exocyst component Exo84 C-terminal domain-containing protein</fullName>
    </recommendedName>
</protein>
<dbReference type="Gene3D" id="1.20.58.1210">
    <property type="entry name" value="Exo84p, N-terminal helical domain"/>
    <property type="match status" value="1"/>
</dbReference>
<dbReference type="InterPro" id="IPR033961">
    <property type="entry name" value="Exo84"/>
</dbReference>
<keyword evidence="2" id="KW-0813">Transport</keyword>
<dbReference type="FunFam" id="1.20.58.1220:FF:000005">
    <property type="entry name" value="Os07g0568000 protein"/>
    <property type="match status" value="1"/>
</dbReference>
<dbReference type="InterPro" id="IPR032403">
    <property type="entry name" value="Exo84_C"/>
</dbReference>
<sequence length="1162" mass="130876">MLSKKAPRQREMESSEEDDDFPFIESITPQSKIDSLYQSHTEKGIRKVCCELIDLKDAVENLCGNMETKYLAFLRMSEEVVEMEHELIELRKHISAQRILVQDLMTGVCRELEEYNSANGDIGDSQQDLQVDELQSSLPSDTDIRKEIFLENIDVLLAEHKVEEAIEALEAEEKYCPELKGPGDTSSMEASYRSVFLKRKSMLEDQLIGITEQPLVGILELKKALSALIKLGKGPLAHQLLLKSYGSRLQKSIEVFLPSCSVYPKTFPATLSRLMFSIISVTTKESGSIFGDNPVYTNRLVQWAEWEIEYFVRLVKNNAPSSETVFALGAASNCVQASLTYCSMLESQGLKLSKLLLVLLRPYIEEVLEFNFRRARREALDVAEMDESSLLSPHSMSPLSAFVTSSDSVLVDSGMKFMDIVEASWFSSVIDILAQLTPMAVLHFGANVLTRISQLFDKYMDMLFKSLPGPSDDDNLTELKEVIQFRAETDSEQLALLGLAFTILDELLPLAVMKVWSLKNESKELESESTVPNASITAELKEWKRNLQHSFDKLRDHFCRQYVLTFIYSREGKTRLNALIYLSGEGEDLYWGSDPLPSLPFQALFAKLQQLAIVAGDVLLGREKIQKNLLARLTETVVMWLSEEQEFWDVFEDESVPLRPLGLQQLILDMHFTVEIACFAGYPSRHVQQIASAIITRAIRTFSARGIDPQSALPEDEWFVETAKTAINKLLLGTSGSDASEIDEDHVILHDEMVSDSDETASSLSSTESFESFASASMGELDSPPINVIAELLYKDQRFMLTSIVDFVVAIAMEADVSCQTFTRFLKLLLLWNLSVEVEEMKVEEAHFRGRKLQGATLPIPDGYSGFVIGKKSPGKRKASDMSEQNSNTWEITAKFENITYWNHDSLPSKVDAFVRSLHWLSVAEALHKPAAAEDLASASIALEKKASVRCSSFCNFMIDTATILNTRTSPVDRWEKAKDASLEFIKPYHSMALHSQAADPGEVEYDEHTGRWRFKPRGLHITWSSNPDYWTMPEKGTDDPAELKMVCWLEIEGSTPKPLSKGERYALSFKISMAEEPFGWKEAPAFMMAKVGKKGIAKWARINLADVHGDDEKEVPFGKLRFEVSKNAEDTTLHFGFYELWSGGWKGGLRIHEAVVEKMPD</sequence>
<dbReference type="Gene3D" id="2.40.128.680">
    <property type="match status" value="1"/>
</dbReference>
<dbReference type="Pfam" id="PF14299">
    <property type="entry name" value="PP2"/>
    <property type="match status" value="1"/>
</dbReference>
<dbReference type="GO" id="GO:0006887">
    <property type="term" value="P:exocytosis"/>
    <property type="evidence" value="ECO:0007669"/>
    <property type="project" value="UniProtKB-KW"/>
</dbReference>
<dbReference type="InterPro" id="IPR013924">
    <property type="entry name" value="RNase_H2_suC"/>
</dbReference>
<dbReference type="Proteomes" id="UP001164929">
    <property type="component" value="Chromosome 12"/>
</dbReference>
<dbReference type="SUPFAM" id="SSF74788">
    <property type="entry name" value="Cullin repeat-like"/>
    <property type="match status" value="1"/>
</dbReference>
<keyword evidence="7" id="KW-1185">Reference proteome</keyword>
<dbReference type="InterPro" id="IPR042560">
    <property type="entry name" value="Exo84_C_2"/>
</dbReference>
<dbReference type="Gene3D" id="1.20.58.1220">
    <property type="entry name" value="Exo84p, C-terminal helical domain"/>
    <property type="match status" value="1"/>
</dbReference>
<organism evidence="6 7">
    <name type="scientific">Populus alba x Populus x berolinensis</name>
    <dbReference type="NCBI Taxonomy" id="444605"/>
    <lineage>
        <taxon>Eukaryota</taxon>
        <taxon>Viridiplantae</taxon>
        <taxon>Streptophyta</taxon>
        <taxon>Embryophyta</taxon>
        <taxon>Tracheophyta</taxon>
        <taxon>Spermatophyta</taxon>
        <taxon>Magnoliopsida</taxon>
        <taxon>eudicotyledons</taxon>
        <taxon>Gunneridae</taxon>
        <taxon>Pentapetalae</taxon>
        <taxon>rosids</taxon>
        <taxon>fabids</taxon>
        <taxon>Malpighiales</taxon>
        <taxon>Salicaceae</taxon>
        <taxon>Saliceae</taxon>
        <taxon>Populus</taxon>
    </lineage>
</organism>
<evidence type="ECO:0000256" key="1">
    <source>
        <dbReference type="ARBA" id="ARBA00007210"/>
    </source>
</evidence>
<evidence type="ECO:0000256" key="4">
    <source>
        <dbReference type="SAM" id="MobiDB-lite"/>
    </source>
</evidence>
<evidence type="ECO:0000256" key="2">
    <source>
        <dbReference type="ARBA" id="ARBA00022448"/>
    </source>
</evidence>
<evidence type="ECO:0000313" key="7">
    <source>
        <dbReference type="Proteomes" id="UP001164929"/>
    </source>
</evidence>
<dbReference type="GO" id="GO:0008104">
    <property type="term" value="P:intracellular protein localization"/>
    <property type="evidence" value="ECO:0007669"/>
    <property type="project" value="TreeGrafter"/>
</dbReference>
<dbReference type="AlphaFoldDB" id="A0AAD6M343"/>
<feature type="region of interest" description="Disordered" evidence="4">
    <location>
        <begin position="1"/>
        <end position="23"/>
    </location>
</feature>
<dbReference type="GO" id="GO:0032299">
    <property type="term" value="C:ribonuclease H2 complex"/>
    <property type="evidence" value="ECO:0007669"/>
    <property type="project" value="InterPro"/>
</dbReference>
<dbReference type="CDD" id="cd09271">
    <property type="entry name" value="RNase_H2-C"/>
    <property type="match status" value="1"/>
</dbReference>
<dbReference type="EMBL" id="JAQIZT010000012">
    <property type="protein sequence ID" value="KAJ6978004.1"/>
    <property type="molecule type" value="Genomic_DNA"/>
</dbReference>
<evidence type="ECO:0000256" key="3">
    <source>
        <dbReference type="ARBA" id="ARBA00022483"/>
    </source>
</evidence>
<dbReference type="PANTHER" id="PTHR21426:SF2">
    <property type="entry name" value="EXOCYST COMPLEX COMPONENT EXO84C"/>
    <property type="match status" value="1"/>
</dbReference>
<accession>A0AAD6M343</accession>
<reference evidence="6" key="1">
    <citation type="journal article" date="2023" name="Mol. Ecol. Resour.">
        <title>Chromosome-level genome assembly of a triploid poplar Populus alba 'Berolinensis'.</title>
        <authorList>
            <person name="Chen S."/>
            <person name="Yu Y."/>
            <person name="Wang X."/>
            <person name="Wang S."/>
            <person name="Zhang T."/>
            <person name="Zhou Y."/>
            <person name="He R."/>
            <person name="Meng N."/>
            <person name="Wang Y."/>
            <person name="Liu W."/>
            <person name="Liu Z."/>
            <person name="Liu J."/>
            <person name="Guo Q."/>
            <person name="Huang H."/>
            <person name="Sederoff R.R."/>
            <person name="Wang G."/>
            <person name="Qu G."/>
            <person name="Chen S."/>
        </authorList>
    </citation>
    <scope>NUCLEOTIDE SEQUENCE</scope>
    <source>
        <strain evidence="6">SC-2020</strain>
    </source>
</reference>
<comment type="similarity">
    <text evidence="1">Belongs to the EXO84 family.</text>
</comment>
<dbReference type="Pfam" id="PF16528">
    <property type="entry name" value="Exo84_C"/>
    <property type="match status" value="1"/>
</dbReference>
<dbReference type="InterPro" id="IPR025886">
    <property type="entry name" value="PP2-like"/>
</dbReference>
<dbReference type="GO" id="GO:0006401">
    <property type="term" value="P:RNA catabolic process"/>
    <property type="evidence" value="ECO:0007669"/>
    <property type="project" value="InterPro"/>
</dbReference>
<evidence type="ECO:0000313" key="6">
    <source>
        <dbReference type="EMBL" id="KAJ6978004.1"/>
    </source>
</evidence>
<dbReference type="InterPro" id="IPR016159">
    <property type="entry name" value="Cullin_repeat-like_dom_sf"/>
</dbReference>
<name>A0AAD6M343_9ROSI</name>
<dbReference type="GO" id="GO:0006893">
    <property type="term" value="P:Golgi to plasma membrane transport"/>
    <property type="evidence" value="ECO:0007669"/>
    <property type="project" value="TreeGrafter"/>
</dbReference>
<proteinExistence type="inferred from homology"/>
<gene>
    <name evidence="6" type="ORF">NC653_029794</name>
</gene>
<dbReference type="GO" id="GO:0000145">
    <property type="term" value="C:exocyst"/>
    <property type="evidence" value="ECO:0007669"/>
    <property type="project" value="InterPro"/>
</dbReference>